<evidence type="ECO:0000313" key="3">
    <source>
        <dbReference type="Proteomes" id="UP000263377"/>
    </source>
</evidence>
<sequence length="308" mass="32602">MNTSQGTWGKPAGPGLRSVQEAVARALGEHLPGGVRTGELDRDGRALRWVEAGRGGAVPVVLIAGAGTSALTWSAVLPELARYGRVVAYDRAGLGASEPEWSTAPTLNGQLADLAALVRHLDAGPALLVGHSWGGQLSQLLAWQRPELVAGQVLVDPAHEEFQPRSIQVAEAVLNRLWLYRTALSPTSPEPEEPLARAEAAVIAHRHQRRALLAELGLTAAAVPELRRRRAGAPPTEAPLAVLSATRGLPRAMRVRWTALQAGVARSAVRGAHGTVLGAGHAIQADRPQAVVSAVREVADRARYFLKD</sequence>
<gene>
    <name evidence="2" type="ORF">DR950_36585</name>
</gene>
<name>A0A373A3B1_9ACTN</name>
<evidence type="ECO:0000313" key="2">
    <source>
        <dbReference type="EMBL" id="RGD62541.1"/>
    </source>
</evidence>
<dbReference type="Pfam" id="PF12697">
    <property type="entry name" value="Abhydrolase_6"/>
    <property type="match status" value="1"/>
</dbReference>
<evidence type="ECO:0000259" key="1">
    <source>
        <dbReference type="Pfam" id="PF12697"/>
    </source>
</evidence>
<keyword evidence="3" id="KW-1185">Reference proteome</keyword>
<dbReference type="InterPro" id="IPR050266">
    <property type="entry name" value="AB_hydrolase_sf"/>
</dbReference>
<dbReference type="EMBL" id="QVIG01000001">
    <property type="protein sequence ID" value="RGD62541.1"/>
    <property type="molecule type" value="Genomic_DNA"/>
</dbReference>
<dbReference type="AlphaFoldDB" id="A0A373A3B1"/>
<dbReference type="Proteomes" id="UP000263377">
    <property type="component" value="Unassembled WGS sequence"/>
</dbReference>
<accession>A0A373A3B1</accession>
<dbReference type="Gene3D" id="3.40.50.1820">
    <property type="entry name" value="alpha/beta hydrolase"/>
    <property type="match status" value="1"/>
</dbReference>
<feature type="domain" description="AB hydrolase-1" evidence="1">
    <location>
        <begin position="60"/>
        <end position="293"/>
    </location>
</feature>
<dbReference type="InterPro" id="IPR000073">
    <property type="entry name" value="AB_hydrolase_1"/>
</dbReference>
<dbReference type="PRINTS" id="PR00111">
    <property type="entry name" value="ABHYDROLASE"/>
</dbReference>
<dbReference type="SUPFAM" id="SSF53474">
    <property type="entry name" value="alpha/beta-Hydrolases"/>
    <property type="match status" value="1"/>
</dbReference>
<dbReference type="RefSeq" id="WP_117491080.1">
    <property type="nucleotide sequence ID" value="NZ_QVIG01000001.1"/>
</dbReference>
<comment type="caution">
    <text evidence="2">The sequence shown here is derived from an EMBL/GenBank/DDBJ whole genome shotgun (WGS) entry which is preliminary data.</text>
</comment>
<reference evidence="2 3" key="1">
    <citation type="submission" date="2018-08" db="EMBL/GenBank/DDBJ databases">
        <title>Diversity &amp; Physiological Properties of Lignin-Decomposing Actinobacteria from Soil.</title>
        <authorList>
            <person name="Roh S.G."/>
            <person name="Kim S.B."/>
        </authorList>
    </citation>
    <scope>NUCLEOTIDE SEQUENCE [LARGE SCALE GENOMIC DNA]</scope>
    <source>
        <strain evidence="2 3">MMS17-GH009</strain>
    </source>
</reference>
<dbReference type="InterPro" id="IPR029058">
    <property type="entry name" value="AB_hydrolase_fold"/>
</dbReference>
<dbReference type="GO" id="GO:0016787">
    <property type="term" value="F:hydrolase activity"/>
    <property type="evidence" value="ECO:0007669"/>
    <property type="project" value="UniProtKB-KW"/>
</dbReference>
<dbReference type="PANTHER" id="PTHR43798">
    <property type="entry name" value="MONOACYLGLYCEROL LIPASE"/>
    <property type="match status" value="1"/>
</dbReference>
<proteinExistence type="predicted"/>
<keyword evidence="2" id="KW-0378">Hydrolase</keyword>
<organism evidence="2 3">
    <name type="scientific">Kitasatospora xanthocidica</name>
    <dbReference type="NCBI Taxonomy" id="83382"/>
    <lineage>
        <taxon>Bacteria</taxon>
        <taxon>Bacillati</taxon>
        <taxon>Actinomycetota</taxon>
        <taxon>Actinomycetes</taxon>
        <taxon>Kitasatosporales</taxon>
        <taxon>Streptomycetaceae</taxon>
        <taxon>Kitasatospora</taxon>
    </lineage>
</organism>
<protein>
    <submittedName>
        <fullName evidence="2">Alpha/beta hydrolase</fullName>
    </submittedName>
</protein>